<gene>
    <name evidence="11" type="primary">flgG</name>
    <name evidence="11" type="ORF">GURASL_33670</name>
</gene>
<keyword evidence="11" id="KW-0966">Cell projection</keyword>
<evidence type="ECO:0000256" key="5">
    <source>
        <dbReference type="ARBA" id="ARBA00025933"/>
    </source>
</evidence>
<accession>A0ABM8EPS7</accession>
<evidence type="ECO:0000256" key="1">
    <source>
        <dbReference type="ARBA" id="ARBA00004117"/>
    </source>
</evidence>
<sequence>MIRALWTAASGMQAQQLNIDVVSNNLANVNTAGFKKSRADFQDLMYQNMKTTGAPSTNTTQVPSGIQIGLGAKAAAVTKIFTEGNITQTGNELDMAIEGDGFFQIQMPDGSTAYSRAGAFKRDDQGRVVTSDGYPLIPEIVVPSNATSISIGNDGTVAVMQAGQTTPTNIGNIQLATFSNPSGLSAMGRNLYQESASSGNATTGTPGQNGIGTLSQGFLEMSNVSVMEEMVNMIVGQRAYEINSKAVQAADEMLQQANNLKR</sequence>
<reference evidence="11 12" key="1">
    <citation type="submission" date="2022-12" db="EMBL/GenBank/DDBJ databases">
        <title>Polyphasic characterization of Geotalea uranireducens NIT-SL11 newly isolated from a complex of sewage sludge and microbially reduced graphene oxide.</title>
        <authorList>
            <person name="Xie L."/>
            <person name="Yoshida N."/>
            <person name="Meng L."/>
        </authorList>
    </citation>
    <scope>NUCLEOTIDE SEQUENCE [LARGE SCALE GENOMIC DNA]</scope>
    <source>
        <strain evidence="11 12">NIT-SL11</strain>
    </source>
</reference>
<evidence type="ECO:0000256" key="7">
    <source>
        <dbReference type="RuleBase" id="RU362116"/>
    </source>
</evidence>
<keyword evidence="11" id="KW-0969">Cilium</keyword>
<evidence type="ECO:0000259" key="9">
    <source>
        <dbReference type="Pfam" id="PF06429"/>
    </source>
</evidence>
<feature type="domain" description="Flagellar basal body rod protein N-terminal" evidence="8">
    <location>
        <begin position="7"/>
        <end position="35"/>
    </location>
</feature>
<dbReference type="NCBIfam" id="TIGR02488">
    <property type="entry name" value="flgG_G_neg"/>
    <property type="match status" value="1"/>
</dbReference>
<evidence type="ECO:0000259" key="8">
    <source>
        <dbReference type="Pfam" id="PF00460"/>
    </source>
</evidence>
<comment type="subcellular location">
    <subcellularLocation>
        <location evidence="1 7">Bacterial flagellum basal body</location>
    </subcellularLocation>
</comment>
<dbReference type="PANTHER" id="PTHR30435:SF19">
    <property type="entry name" value="FLAGELLAR BASAL-BODY ROD PROTEIN FLGG"/>
    <property type="match status" value="1"/>
</dbReference>
<name>A0ABM8EPS7_9BACT</name>
<evidence type="ECO:0000256" key="4">
    <source>
        <dbReference type="ARBA" id="ARBA00023143"/>
    </source>
</evidence>
<comment type="similarity">
    <text evidence="2 7">Belongs to the flagella basal body rod proteins family.</text>
</comment>
<dbReference type="InterPro" id="IPR001444">
    <property type="entry name" value="Flag_bb_rod_N"/>
</dbReference>
<proteinExistence type="inferred from homology"/>
<evidence type="ECO:0000313" key="12">
    <source>
        <dbReference type="Proteomes" id="UP001317705"/>
    </source>
</evidence>
<evidence type="ECO:0000256" key="3">
    <source>
        <dbReference type="ARBA" id="ARBA00017948"/>
    </source>
</evidence>
<evidence type="ECO:0000256" key="2">
    <source>
        <dbReference type="ARBA" id="ARBA00009677"/>
    </source>
</evidence>
<dbReference type="InterPro" id="IPR012834">
    <property type="entry name" value="FlgG_G_neg"/>
</dbReference>
<evidence type="ECO:0000259" key="10">
    <source>
        <dbReference type="Pfam" id="PF22692"/>
    </source>
</evidence>
<dbReference type="Proteomes" id="UP001317705">
    <property type="component" value="Chromosome"/>
</dbReference>
<dbReference type="SUPFAM" id="SSF117143">
    <property type="entry name" value="Flagellar hook protein flgE"/>
    <property type="match status" value="1"/>
</dbReference>
<dbReference type="InterPro" id="IPR037925">
    <property type="entry name" value="FlgE/F/G-like"/>
</dbReference>
<evidence type="ECO:0000313" key="11">
    <source>
        <dbReference type="EMBL" id="BDV44444.1"/>
    </source>
</evidence>
<dbReference type="NCBIfam" id="TIGR03506">
    <property type="entry name" value="FlgEFG_subfam"/>
    <property type="match status" value="2"/>
</dbReference>
<evidence type="ECO:0000256" key="6">
    <source>
        <dbReference type="NCBIfam" id="TIGR02488"/>
    </source>
</evidence>
<dbReference type="InterPro" id="IPR053967">
    <property type="entry name" value="LlgE_F_G-like_D1"/>
</dbReference>
<keyword evidence="4 7" id="KW-0975">Bacterial flagellum</keyword>
<protein>
    <recommendedName>
        <fullName evidence="3 6">Flagellar basal-body rod protein FlgG</fullName>
    </recommendedName>
</protein>
<dbReference type="Pfam" id="PF00460">
    <property type="entry name" value="Flg_bb_rod"/>
    <property type="match status" value="1"/>
</dbReference>
<dbReference type="PANTHER" id="PTHR30435">
    <property type="entry name" value="FLAGELLAR PROTEIN"/>
    <property type="match status" value="1"/>
</dbReference>
<keyword evidence="12" id="KW-1185">Reference proteome</keyword>
<dbReference type="RefSeq" id="WP_282000543.1">
    <property type="nucleotide sequence ID" value="NZ_AP027151.1"/>
</dbReference>
<dbReference type="EMBL" id="AP027151">
    <property type="protein sequence ID" value="BDV44444.1"/>
    <property type="molecule type" value="Genomic_DNA"/>
</dbReference>
<dbReference type="PROSITE" id="PS00588">
    <property type="entry name" value="FLAGELLA_BB_ROD"/>
    <property type="match status" value="1"/>
</dbReference>
<dbReference type="Pfam" id="PF22692">
    <property type="entry name" value="LlgE_F_G_D1"/>
    <property type="match status" value="1"/>
</dbReference>
<feature type="domain" description="Flagellar basal-body/hook protein C-terminal" evidence="9">
    <location>
        <begin position="216"/>
        <end position="260"/>
    </location>
</feature>
<feature type="domain" description="Flagellar hook protein FlgE/F/G-like D1" evidence="10">
    <location>
        <begin position="96"/>
        <end position="159"/>
    </location>
</feature>
<keyword evidence="11" id="KW-0282">Flagellum</keyword>
<dbReference type="Pfam" id="PF06429">
    <property type="entry name" value="Flg_bbr_C"/>
    <property type="match status" value="1"/>
</dbReference>
<comment type="subunit">
    <text evidence="5">The basal body constitutes a major portion of the flagellar organelle and consists of four rings (L,P,S, and M) mounted on a central rod. The rod consists of about 26 subunits of FlgG in the distal portion, and FlgB, FlgC and FlgF are thought to build up the proximal portion of the rod with about 6 subunits each.</text>
</comment>
<dbReference type="InterPro" id="IPR010930">
    <property type="entry name" value="Flg_bb/hook_C_dom"/>
</dbReference>
<dbReference type="InterPro" id="IPR020013">
    <property type="entry name" value="Flagellar_FlgE/F/G"/>
</dbReference>
<organism evidence="11 12">
    <name type="scientific">Geotalea uraniireducens</name>
    <dbReference type="NCBI Taxonomy" id="351604"/>
    <lineage>
        <taxon>Bacteria</taxon>
        <taxon>Pseudomonadati</taxon>
        <taxon>Thermodesulfobacteriota</taxon>
        <taxon>Desulfuromonadia</taxon>
        <taxon>Geobacterales</taxon>
        <taxon>Geobacteraceae</taxon>
        <taxon>Geotalea</taxon>
    </lineage>
</organism>
<dbReference type="InterPro" id="IPR019776">
    <property type="entry name" value="Flagellar_basal_body_rod_CS"/>
</dbReference>